<gene>
    <name evidence="1" type="ORF">Salat_0684500</name>
</gene>
<accession>A0AAE2CUP8</accession>
<sequence length="207" mass="23299">MKAGNAAADNVVGIDNRNDVERGIFVVSNMPGPSNTVCHPSSFPELEDDFNYDDPLIVSLLDKNWAEETDVRKNTSYIIADMEAINEIMERSAYKTSEKEKKLIVTARNENMTVNRSTPSSATAGSIQKTTSELYTKSPRLTQHLKREVLVNMVKLGTVTCMIEMNLKKMNLPQHSIDSKALKILKTLKLLHNRTLKLRTLLRQPPL</sequence>
<reference evidence="1" key="2">
    <citation type="journal article" date="2024" name="Plant">
        <title>Genomic evolution and insights into agronomic trait innovations of Sesamum species.</title>
        <authorList>
            <person name="Miao H."/>
            <person name="Wang L."/>
            <person name="Qu L."/>
            <person name="Liu H."/>
            <person name="Sun Y."/>
            <person name="Le M."/>
            <person name="Wang Q."/>
            <person name="Wei S."/>
            <person name="Zheng Y."/>
            <person name="Lin W."/>
            <person name="Duan Y."/>
            <person name="Cao H."/>
            <person name="Xiong S."/>
            <person name="Wang X."/>
            <person name="Wei L."/>
            <person name="Li C."/>
            <person name="Ma Q."/>
            <person name="Ju M."/>
            <person name="Zhao R."/>
            <person name="Li G."/>
            <person name="Mu C."/>
            <person name="Tian Q."/>
            <person name="Mei H."/>
            <person name="Zhang T."/>
            <person name="Gao T."/>
            <person name="Zhang H."/>
        </authorList>
    </citation>
    <scope>NUCLEOTIDE SEQUENCE</scope>
    <source>
        <strain evidence="1">3651</strain>
    </source>
</reference>
<dbReference type="EMBL" id="JACGWO010000002">
    <property type="protein sequence ID" value="KAK4435212.1"/>
    <property type="molecule type" value="Genomic_DNA"/>
</dbReference>
<keyword evidence="2" id="KW-1185">Reference proteome</keyword>
<dbReference type="Proteomes" id="UP001293254">
    <property type="component" value="Unassembled WGS sequence"/>
</dbReference>
<evidence type="ECO:0000313" key="1">
    <source>
        <dbReference type="EMBL" id="KAK4435212.1"/>
    </source>
</evidence>
<protein>
    <submittedName>
        <fullName evidence="1">Uncharacterized protein</fullName>
    </submittedName>
</protein>
<organism evidence="1 2">
    <name type="scientific">Sesamum alatum</name>
    <dbReference type="NCBI Taxonomy" id="300844"/>
    <lineage>
        <taxon>Eukaryota</taxon>
        <taxon>Viridiplantae</taxon>
        <taxon>Streptophyta</taxon>
        <taxon>Embryophyta</taxon>
        <taxon>Tracheophyta</taxon>
        <taxon>Spermatophyta</taxon>
        <taxon>Magnoliopsida</taxon>
        <taxon>eudicotyledons</taxon>
        <taxon>Gunneridae</taxon>
        <taxon>Pentapetalae</taxon>
        <taxon>asterids</taxon>
        <taxon>lamiids</taxon>
        <taxon>Lamiales</taxon>
        <taxon>Pedaliaceae</taxon>
        <taxon>Sesamum</taxon>
    </lineage>
</organism>
<evidence type="ECO:0000313" key="2">
    <source>
        <dbReference type="Proteomes" id="UP001293254"/>
    </source>
</evidence>
<proteinExistence type="predicted"/>
<reference evidence="1" key="1">
    <citation type="submission" date="2020-06" db="EMBL/GenBank/DDBJ databases">
        <authorList>
            <person name="Li T."/>
            <person name="Hu X."/>
            <person name="Zhang T."/>
            <person name="Song X."/>
            <person name="Zhang H."/>
            <person name="Dai N."/>
            <person name="Sheng W."/>
            <person name="Hou X."/>
            <person name="Wei L."/>
        </authorList>
    </citation>
    <scope>NUCLEOTIDE SEQUENCE</scope>
    <source>
        <strain evidence="1">3651</strain>
        <tissue evidence="1">Leaf</tissue>
    </source>
</reference>
<comment type="caution">
    <text evidence="1">The sequence shown here is derived from an EMBL/GenBank/DDBJ whole genome shotgun (WGS) entry which is preliminary data.</text>
</comment>
<dbReference type="AlphaFoldDB" id="A0AAE2CUP8"/>
<name>A0AAE2CUP8_9LAMI</name>